<proteinExistence type="predicted"/>
<name>A0ACC2FQ90_DALPE</name>
<gene>
    <name evidence="1" type="ORF">DPEC_G00273220</name>
</gene>
<reference evidence="1" key="1">
    <citation type="submission" date="2021-05" db="EMBL/GenBank/DDBJ databases">
        <authorList>
            <person name="Pan Q."/>
            <person name="Jouanno E."/>
            <person name="Zahm M."/>
            <person name="Klopp C."/>
            <person name="Cabau C."/>
            <person name="Louis A."/>
            <person name="Berthelot C."/>
            <person name="Parey E."/>
            <person name="Roest Crollius H."/>
            <person name="Montfort J."/>
            <person name="Robinson-Rechavi M."/>
            <person name="Bouchez O."/>
            <person name="Lampietro C."/>
            <person name="Lopez Roques C."/>
            <person name="Donnadieu C."/>
            <person name="Postlethwait J."/>
            <person name="Bobe J."/>
            <person name="Dillon D."/>
            <person name="Chandos A."/>
            <person name="von Hippel F."/>
            <person name="Guiguen Y."/>
        </authorList>
    </citation>
    <scope>NUCLEOTIDE SEQUENCE</scope>
    <source>
        <strain evidence="1">YG-Jan2019</strain>
    </source>
</reference>
<keyword evidence="2" id="KW-1185">Reference proteome</keyword>
<accession>A0ACC2FQ90</accession>
<evidence type="ECO:0000313" key="2">
    <source>
        <dbReference type="Proteomes" id="UP001157502"/>
    </source>
</evidence>
<evidence type="ECO:0000313" key="1">
    <source>
        <dbReference type="EMBL" id="KAJ7993516.1"/>
    </source>
</evidence>
<organism evidence="1 2">
    <name type="scientific">Dallia pectoralis</name>
    <name type="common">Alaska blackfish</name>
    <dbReference type="NCBI Taxonomy" id="75939"/>
    <lineage>
        <taxon>Eukaryota</taxon>
        <taxon>Metazoa</taxon>
        <taxon>Chordata</taxon>
        <taxon>Craniata</taxon>
        <taxon>Vertebrata</taxon>
        <taxon>Euteleostomi</taxon>
        <taxon>Actinopterygii</taxon>
        <taxon>Neopterygii</taxon>
        <taxon>Teleostei</taxon>
        <taxon>Protacanthopterygii</taxon>
        <taxon>Esociformes</taxon>
        <taxon>Umbridae</taxon>
        <taxon>Dallia</taxon>
    </lineage>
</organism>
<comment type="caution">
    <text evidence="1">The sequence shown here is derived from an EMBL/GenBank/DDBJ whole genome shotgun (WGS) entry which is preliminary data.</text>
</comment>
<protein>
    <submittedName>
        <fullName evidence="1">Uncharacterized protein</fullName>
    </submittedName>
</protein>
<sequence length="103" mass="11371">MCLLDPGEGRDKPGRPEEPEVVRGGGGRRGPLMEGQPIRLAVSPHTPSWMRAVWETRGEAPDDTQLPRPHLPQIIVVSLPAPIPREQVYEALWLPSAVARLLD</sequence>
<dbReference type="EMBL" id="CM055751">
    <property type="protein sequence ID" value="KAJ7993516.1"/>
    <property type="molecule type" value="Genomic_DNA"/>
</dbReference>
<dbReference type="Proteomes" id="UP001157502">
    <property type="component" value="Chromosome 24"/>
</dbReference>